<sequence length="361" mass="41661">MTSARQEGTAKRWCFTINNPTEEDRFWENGEQLSEISYLIVQYEVGENGTPHYQGFLICKRRQRMTALKRLFSDRAHWEKTKGTDKQASDYCRKDDTHPPGTLRYEYGKLATGEKRMEREALEEAAIEELEELKETFKRPRDILVQALMKPGFMAAYNALTADCLGPHRENLKIITMVSPPGCGKSYCINKLFPRAARCIMGNNGIWWQNPTEKVAVIEEFAGQIQLQRMLHFLDPYPLALEVKGGMRPAMFEILFITSNSTPEEWYMSDQAAQKRRDALMALYDRLGYRPQWATQALTRTCGTYLQPAFVGAITRQEVLRAREWFYRQVLEALDMPEPISDEEMDDQEEEAASILAQLSP</sequence>
<evidence type="ECO:0000256" key="9">
    <source>
        <dbReference type="ARBA" id="ARBA00023124"/>
    </source>
</evidence>
<organism evidence="13">
    <name type="scientific">unidentified</name>
    <dbReference type="NCBI Taxonomy" id="32644"/>
    <lineage>
        <taxon>unclassified sequences</taxon>
    </lineage>
</organism>
<dbReference type="AlphaFoldDB" id="A0A6G9W2E9"/>
<keyword evidence="1" id="KW-0808">Transferase</keyword>
<evidence type="ECO:0000256" key="3">
    <source>
        <dbReference type="ARBA" id="ARBA00022705"/>
    </source>
</evidence>
<dbReference type="GO" id="GO:0016787">
    <property type="term" value="F:hydrolase activity"/>
    <property type="evidence" value="ECO:0007669"/>
    <property type="project" value="UniProtKB-KW"/>
</dbReference>
<dbReference type="InterPro" id="IPR027417">
    <property type="entry name" value="P-loop_NTPase"/>
</dbReference>
<feature type="compositionally biased region" description="Acidic residues" evidence="11">
    <location>
        <begin position="340"/>
        <end position="352"/>
    </location>
</feature>
<evidence type="ECO:0000256" key="6">
    <source>
        <dbReference type="ARBA" id="ARBA00022741"/>
    </source>
</evidence>
<evidence type="ECO:0000256" key="7">
    <source>
        <dbReference type="ARBA" id="ARBA00022759"/>
    </source>
</evidence>
<dbReference type="PROSITE" id="PS52020">
    <property type="entry name" value="CRESS_DNA_REP"/>
    <property type="match status" value="1"/>
</dbReference>
<dbReference type="GO" id="GO:0006260">
    <property type="term" value="P:DNA replication"/>
    <property type="evidence" value="ECO:0007669"/>
    <property type="project" value="UniProtKB-KW"/>
</dbReference>
<evidence type="ECO:0000256" key="10">
    <source>
        <dbReference type="ARBA" id="ARBA00023125"/>
    </source>
</evidence>
<accession>A0A6G9W2E9</accession>
<dbReference type="GO" id="GO:0016779">
    <property type="term" value="F:nucleotidyltransferase activity"/>
    <property type="evidence" value="ECO:0007669"/>
    <property type="project" value="UniProtKB-KW"/>
</dbReference>
<keyword evidence="2" id="KW-0548">Nucleotidyltransferase</keyword>
<evidence type="ECO:0000313" key="13">
    <source>
        <dbReference type="EMBL" id="QIR82143.1"/>
    </source>
</evidence>
<evidence type="ECO:0000256" key="2">
    <source>
        <dbReference type="ARBA" id="ARBA00022695"/>
    </source>
</evidence>
<dbReference type="InterPro" id="IPR049912">
    <property type="entry name" value="CRESS_DNA_REP"/>
</dbReference>
<reference evidence="13" key="1">
    <citation type="submission" date="2019-08" db="EMBL/GenBank/DDBJ databases">
        <title>Identification of single stranded DNA viruses in chicken tracheal swab swabs.</title>
        <authorList>
            <person name="Chrzastek K."/>
            <person name="Kapczynski D."/>
            <person name="Kulkarni A."/>
            <person name="Chappell L."/>
            <person name="Schmidlin K."/>
            <person name="Varsani A."/>
        </authorList>
    </citation>
    <scope>NUCLEOTIDE SEQUENCE</scope>
    <source>
        <strain evidence="13">Mg5_835</strain>
    </source>
</reference>
<evidence type="ECO:0000256" key="5">
    <source>
        <dbReference type="ARBA" id="ARBA00022723"/>
    </source>
</evidence>
<keyword evidence="4" id="KW-0540">Nuclease</keyword>
<evidence type="ECO:0000256" key="4">
    <source>
        <dbReference type="ARBA" id="ARBA00022722"/>
    </source>
</evidence>
<feature type="domain" description="CRESS-DNA virus Rep endonuclease" evidence="12">
    <location>
        <begin position="7"/>
        <end position="110"/>
    </location>
</feature>
<keyword evidence="7" id="KW-0255">Endonuclease</keyword>
<evidence type="ECO:0000259" key="12">
    <source>
        <dbReference type="PROSITE" id="PS52020"/>
    </source>
</evidence>
<dbReference type="Pfam" id="PF02407">
    <property type="entry name" value="Viral_Rep"/>
    <property type="match status" value="1"/>
</dbReference>
<keyword evidence="5" id="KW-0479">Metal-binding</keyword>
<evidence type="ECO:0000256" key="8">
    <source>
        <dbReference type="ARBA" id="ARBA00022801"/>
    </source>
</evidence>
<feature type="region of interest" description="Disordered" evidence="11">
    <location>
        <begin position="338"/>
        <end position="361"/>
    </location>
</feature>
<name>A0A6G9W2E9_9ZZZZ</name>
<dbReference type="GO" id="GO:0000166">
    <property type="term" value="F:nucleotide binding"/>
    <property type="evidence" value="ECO:0007669"/>
    <property type="project" value="UniProtKB-KW"/>
</dbReference>
<protein>
    <submittedName>
        <fullName evidence="13">Replication associated protein</fullName>
    </submittedName>
</protein>
<evidence type="ECO:0000256" key="1">
    <source>
        <dbReference type="ARBA" id="ARBA00022679"/>
    </source>
</evidence>
<keyword evidence="3" id="KW-0235">DNA replication</keyword>
<dbReference type="GO" id="GO:0004519">
    <property type="term" value="F:endonuclease activity"/>
    <property type="evidence" value="ECO:0007669"/>
    <property type="project" value="UniProtKB-KW"/>
</dbReference>
<dbReference type="GO" id="GO:0003677">
    <property type="term" value="F:DNA binding"/>
    <property type="evidence" value="ECO:0007669"/>
    <property type="project" value="UniProtKB-KW"/>
</dbReference>
<dbReference type="Gene3D" id="3.40.1310.20">
    <property type="match status" value="1"/>
</dbReference>
<proteinExistence type="predicted"/>
<keyword evidence="9" id="KW-0190">Covalent protein-DNA linkage</keyword>
<keyword evidence="10" id="KW-0238">DNA-binding</keyword>
<dbReference type="SUPFAM" id="SSF52540">
    <property type="entry name" value="P-loop containing nucleoside triphosphate hydrolases"/>
    <property type="match status" value="1"/>
</dbReference>
<keyword evidence="6" id="KW-0547">Nucleotide-binding</keyword>
<keyword evidence="8" id="KW-0378">Hydrolase</keyword>
<evidence type="ECO:0000256" key="11">
    <source>
        <dbReference type="SAM" id="MobiDB-lite"/>
    </source>
</evidence>
<dbReference type="EMBL" id="MN379549">
    <property type="protein sequence ID" value="QIR82143.1"/>
    <property type="molecule type" value="Genomic_DNA"/>
</dbReference>
<dbReference type="GO" id="GO:0046872">
    <property type="term" value="F:metal ion binding"/>
    <property type="evidence" value="ECO:0007669"/>
    <property type="project" value="UniProtKB-KW"/>
</dbReference>